<dbReference type="OrthoDB" id="26525at2759"/>
<dbReference type="InterPro" id="IPR018247">
    <property type="entry name" value="EF_Hand_1_Ca_BS"/>
</dbReference>
<dbReference type="SUPFAM" id="SSF47473">
    <property type="entry name" value="EF-hand"/>
    <property type="match status" value="1"/>
</dbReference>
<reference evidence="3 4" key="1">
    <citation type="submission" date="2019-06" db="EMBL/GenBank/DDBJ databases">
        <title>A chromosomal-level reference genome of Carpinus fangiana (Coryloideae, Betulaceae).</title>
        <authorList>
            <person name="Yang X."/>
            <person name="Wang Z."/>
            <person name="Zhang L."/>
            <person name="Hao G."/>
            <person name="Liu J."/>
            <person name="Yang Y."/>
        </authorList>
    </citation>
    <scope>NUCLEOTIDE SEQUENCE [LARGE SCALE GENOMIC DNA]</scope>
    <source>
        <strain evidence="3">Cfa_2016G</strain>
        <tissue evidence="3">Leaf</tissue>
    </source>
</reference>
<dbReference type="Proteomes" id="UP000327013">
    <property type="component" value="Chromosome 7"/>
</dbReference>
<dbReference type="Pfam" id="PF13202">
    <property type="entry name" value="EF-hand_5"/>
    <property type="match status" value="1"/>
</dbReference>
<dbReference type="EMBL" id="CM017327">
    <property type="protein sequence ID" value="KAE8100666.1"/>
    <property type="molecule type" value="Genomic_DNA"/>
</dbReference>
<evidence type="ECO:0000256" key="1">
    <source>
        <dbReference type="ARBA" id="ARBA00022837"/>
    </source>
</evidence>
<dbReference type="PROSITE" id="PS50222">
    <property type="entry name" value="EF_HAND_2"/>
    <property type="match status" value="1"/>
</dbReference>
<dbReference type="GO" id="GO:0005509">
    <property type="term" value="F:calcium ion binding"/>
    <property type="evidence" value="ECO:0007669"/>
    <property type="project" value="InterPro"/>
</dbReference>
<dbReference type="Pfam" id="PF00036">
    <property type="entry name" value="EF-hand_1"/>
    <property type="match status" value="1"/>
</dbReference>
<dbReference type="InterPro" id="IPR011992">
    <property type="entry name" value="EF-hand-dom_pair"/>
</dbReference>
<keyword evidence="1" id="KW-0106">Calcium</keyword>
<evidence type="ECO:0000313" key="4">
    <source>
        <dbReference type="Proteomes" id="UP000327013"/>
    </source>
</evidence>
<dbReference type="InterPro" id="IPR002048">
    <property type="entry name" value="EF_hand_dom"/>
</dbReference>
<dbReference type="CDD" id="cd00051">
    <property type="entry name" value="EFh"/>
    <property type="match status" value="1"/>
</dbReference>
<organism evidence="3 4">
    <name type="scientific">Carpinus fangiana</name>
    <dbReference type="NCBI Taxonomy" id="176857"/>
    <lineage>
        <taxon>Eukaryota</taxon>
        <taxon>Viridiplantae</taxon>
        <taxon>Streptophyta</taxon>
        <taxon>Embryophyta</taxon>
        <taxon>Tracheophyta</taxon>
        <taxon>Spermatophyta</taxon>
        <taxon>Magnoliopsida</taxon>
        <taxon>eudicotyledons</taxon>
        <taxon>Gunneridae</taxon>
        <taxon>Pentapetalae</taxon>
        <taxon>rosids</taxon>
        <taxon>fabids</taxon>
        <taxon>Fagales</taxon>
        <taxon>Betulaceae</taxon>
        <taxon>Carpinus</taxon>
    </lineage>
</organism>
<dbReference type="AlphaFoldDB" id="A0A5N6RQN5"/>
<dbReference type="PROSITE" id="PS00018">
    <property type="entry name" value="EF_HAND_1"/>
    <property type="match status" value="1"/>
</dbReference>
<keyword evidence="4" id="KW-1185">Reference proteome</keyword>
<name>A0A5N6RQN5_9ROSI</name>
<evidence type="ECO:0000313" key="3">
    <source>
        <dbReference type="EMBL" id="KAE8100666.1"/>
    </source>
</evidence>
<protein>
    <recommendedName>
        <fullName evidence="2">EF-hand domain-containing protein</fullName>
    </recommendedName>
</protein>
<proteinExistence type="predicted"/>
<gene>
    <name evidence="3" type="ORF">FH972_018541</name>
</gene>
<evidence type="ECO:0000259" key="2">
    <source>
        <dbReference type="PROSITE" id="PS50222"/>
    </source>
</evidence>
<feature type="domain" description="EF-hand" evidence="2">
    <location>
        <begin position="20"/>
        <end position="55"/>
    </location>
</feature>
<sequence length="98" mass="11533">MVRISCVFPPKMEMKGEVPLTREEVTKIFKKHDKDNNGKLSWDEVTAAFVEFNSKWPWVRTEQAFRHADNNEDGSIDMQDQELEKFVGYALSCEYTRK</sequence>
<dbReference type="Gene3D" id="1.10.238.10">
    <property type="entry name" value="EF-hand"/>
    <property type="match status" value="1"/>
</dbReference>
<accession>A0A5N6RQN5</accession>